<reference evidence="2" key="1">
    <citation type="submission" date="2016-10" db="EMBL/GenBank/DDBJ databases">
        <authorList>
            <person name="Varghese N."/>
            <person name="Submissions S."/>
        </authorList>
    </citation>
    <scope>NUCLEOTIDE SEQUENCE [LARGE SCALE GENOMIC DNA]</scope>
    <source>
        <strain evidence="2">CGMCC 1.2747</strain>
    </source>
</reference>
<evidence type="ECO:0000313" key="1">
    <source>
        <dbReference type="EMBL" id="SDG80286.1"/>
    </source>
</evidence>
<dbReference type="SUPFAM" id="SSF53474">
    <property type="entry name" value="alpha/beta-Hydrolases"/>
    <property type="match status" value="1"/>
</dbReference>
<organism evidence="1 2">
    <name type="scientific">Flavobacterium omnivorum</name>
    <dbReference type="NCBI Taxonomy" id="178355"/>
    <lineage>
        <taxon>Bacteria</taxon>
        <taxon>Pseudomonadati</taxon>
        <taxon>Bacteroidota</taxon>
        <taxon>Flavobacteriia</taxon>
        <taxon>Flavobacteriales</taxon>
        <taxon>Flavobacteriaceae</taxon>
        <taxon>Flavobacterium</taxon>
    </lineage>
</organism>
<name>A0A1G7X7Z0_9FLAO</name>
<evidence type="ECO:0008006" key="3">
    <source>
        <dbReference type="Google" id="ProtNLM"/>
    </source>
</evidence>
<dbReference type="Gene3D" id="3.40.50.1820">
    <property type="entry name" value="alpha/beta hydrolase"/>
    <property type="match status" value="1"/>
</dbReference>
<sequence length="247" mass="28520">MGGLPIKKLILYKIRYKKVEYCYKIVKTIMSKIHVYLMPGLAASATIFERIVLPKETFETHLLEWEIPLDNESLTKYAKRIATKIKHENPVLIGVSFGGILVQEMAKYSAARKVIIVSSVRSNAEFPRRLKIAKTTKAYKLIPLRLIANIESLAKFSFGEKVNQRLKLYQKFLSVRDIRYLNWAVEQVVLWDRTVVDETVIHIHGDMDDVFPIKNIKNCIVVKGGTHIMVLNKYRWFNTNLPGIIES</sequence>
<dbReference type="AlphaFoldDB" id="A0A1G7X7Z0"/>
<dbReference type="Proteomes" id="UP000199274">
    <property type="component" value="Unassembled WGS sequence"/>
</dbReference>
<evidence type="ECO:0000313" key="2">
    <source>
        <dbReference type="Proteomes" id="UP000199274"/>
    </source>
</evidence>
<dbReference type="STRING" id="178355.SAMN04488062_102206"/>
<keyword evidence="2" id="KW-1185">Reference proteome</keyword>
<protein>
    <recommendedName>
        <fullName evidence="3">Pimeloyl-ACP methyl ester carboxylesterase</fullName>
    </recommendedName>
</protein>
<gene>
    <name evidence="1" type="ORF">SAMN04488062_102206</name>
</gene>
<dbReference type="EMBL" id="FNDB01000002">
    <property type="protein sequence ID" value="SDG80286.1"/>
    <property type="molecule type" value="Genomic_DNA"/>
</dbReference>
<accession>A0A1G7X7Z0</accession>
<dbReference type="InterPro" id="IPR029058">
    <property type="entry name" value="AB_hydrolase_fold"/>
</dbReference>
<proteinExistence type="predicted"/>